<keyword evidence="1" id="KW-0472">Membrane</keyword>
<dbReference type="EMBL" id="JACVXA010000011">
    <property type="protein sequence ID" value="MBE3637745.1"/>
    <property type="molecule type" value="Genomic_DNA"/>
</dbReference>
<gene>
    <name evidence="3" type="ORF">ICN82_05935</name>
</gene>
<reference evidence="3" key="1">
    <citation type="submission" date="2020-09" db="EMBL/GenBank/DDBJ databases">
        <title>A novel bacterium of genus Mangrovicoccus, isolated from South China Sea.</title>
        <authorList>
            <person name="Huang H."/>
            <person name="Mo K."/>
            <person name="Hu Y."/>
        </authorList>
    </citation>
    <scope>NUCLEOTIDE SEQUENCE</scope>
    <source>
        <strain evidence="3">HB182678</strain>
    </source>
</reference>
<keyword evidence="1" id="KW-0812">Transmembrane</keyword>
<accession>A0A8J6Z777</accession>
<dbReference type="Proteomes" id="UP000609121">
    <property type="component" value="Unassembled WGS sequence"/>
</dbReference>
<keyword evidence="2" id="KW-0732">Signal</keyword>
<feature type="signal peptide" evidence="2">
    <location>
        <begin position="1"/>
        <end position="24"/>
    </location>
</feature>
<name>A0A8J6Z777_9RHOB</name>
<evidence type="ECO:0000256" key="2">
    <source>
        <dbReference type="SAM" id="SignalP"/>
    </source>
</evidence>
<comment type="caution">
    <text evidence="3">The sequence shown here is derived from an EMBL/GenBank/DDBJ whole genome shotgun (WGS) entry which is preliminary data.</text>
</comment>
<evidence type="ECO:0000313" key="4">
    <source>
        <dbReference type="Proteomes" id="UP000609121"/>
    </source>
</evidence>
<sequence>MTLSFRIAALAAILGLAAVPAVQAATCADEGFAGIVQNVSATGSAGNSGCYLGGRNNDTQNPVYAVDADAMFGATGWVTLTKTDTGSGRYEGGNAYGVTVSGNGYSGSWSVGSSVWDDYAAFMIVLKGGKGGMAPANYVGYAFTMADGLSGSYASPFAKRGTTEISHVTVYGIRAADAPQFAAMNAAFGSAAAAPAMAPAPVPLPAASLGLVSGLALLGGLRLRRRRRG</sequence>
<dbReference type="RefSeq" id="WP_193180688.1">
    <property type="nucleotide sequence ID" value="NZ_JACVXA010000011.1"/>
</dbReference>
<protein>
    <recommendedName>
        <fullName evidence="5">PEP-CTERM sorting domain-containing protein</fullName>
    </recommendedName>
</protein>
<evidence type="ECO:0000313" key="3">
    <source>
        <dbReference type="EMBL" id="MBE3637745.1"/>
    </source>
</evidence>
<organism evidence="3 4">
    <name type="scientific">Mangrovicoccus algicola</name>
    <dbReference type="NCBI Taxonomy" id="2771008"/>
    <lineage>
        <taxon>Bacteria</taxon>
        <taxon>Pseudomonadati</taxon>
        <taxon>Pseudomonadota</taxon>
        <taxon>Alphaproteobacteria</taxon>
        <taxon>Rhodobacterales</taxon>
        <taxon>Paracoccaceae</taxon>
        <taxon>Mangrovicoccus</taxon>
    </lineage>
</organism>
<proteinExistence type="predicted"/>
<feature type="chain" id="PRO_5035322676" description="PEP-CTERM sorting domain-containing protein" evidence="2">
    <location>
        <begin position="25"/>
        <end position="229"/>
    </location>
</feature>
<keyword evidence="1" id="KW-1133">Transmembrane helix</keyword>
<feature type="transmembrane region" description="Helical" evidence="1">
    <location>
        <begin position="204"/>
        <end position="223"/>
    </location>
</feature>
<dbReference type="AlphaFoldDB" id="A0A8J6Z777"/>
<keyword evidence="4" id="KW-1185">Reference proteome</keyword>
<evidence type="ECO:0008006" key="5">
    <source>
        <dbReference type="Google" id="ProtNLM"/>
    </source>
</evidence>
<evidence type="ECO:0000256" key="1">
    <source>
        <dbReference type="SAM" id="Phobius"/>
    </source>
</evidence>